<evidence type="ECO:0008006" key="5">
    <source>
        <dbReference type="Google" id="ProtNLM"/>
    </source>
</evidence>
<keyword evidence="4" id="KW-1185">Reference proteome</keyword>
<gene>
    <name evidence="3" type="ORF">HOLleu_09256</name>
</gene>
<feature type="region of interest" description="Disordered" evidence="1">
    <location>
        <begin position="87"/>
        <end position="130"/>
    </location>
</feature>
<feature type="compositionally biased region" description="Basic and acidic residues" evidence="1">
    <location>
        <begin position="31"/>
        <end position="44"/>
    </location>
</feature>
<dbReference type="AlphaFoldDB" id="A0A9Q1HIF4"/>
<feature type="chain" id="PRO_5040144480" description="Short-chain collagen C4-like" evidence="2">
    <location>
        <begin position="21"/>
        <end position="321"/>
    </location>
</feature>
<evidence type="ECO:0000313" key="3">
    <source>
        <dbReference type="EMBL" id="KAJ8046081.1"/>
    </source>
</evidence>
<dbReference type="GO" id="GO:0005615">
    <property type="term" value="C:extracellular space"/>
    <property type="evidence" value="ECO:0007669"/>
    <property type="project" value="TreeGrafter"/>
</dbReference>
<keyword evidence="2" id="KW-0732">Signal</keyword>
<evidence type="ECO:0000256" key="1">
    <source>
        <dbReference type="SAM" id="MobiDB-lite"/>
    </source>
</evidence>
<name>A0A9Q1HIF4_HOLLE</name>
<accession>A0A9Q1HIF4</accession>
<comment type="caution">
    <text evidence="3">The sequence shown here is derived from an EMBL/GenBank/DDBJ whole genome shotgun (WGS) entry which is preliminary data.</text>
</comment>
<feature type="region of interest" description="Disordered" evidence="1">
    <location>
        <begin position="31"/>
        <end position="68"/>
    </location>
</feature>
<dbReference type="PANTHER" id="PTHR24024">
    <property type="entry name" value="PULMONARY SURFACTANT-ASSOCIATED PROTEIN A"/>
    <property type="match status" value="1"/>
</dbReference>
<dbReference type="EMBL" id="JAIZAY010000003">
    <property type="protein sequence ID" value="KAJ8046081.1"/>
    <property type="molecule type" value="Genomic_DNA"/>
</dbReference>
<protein>
    <recommendedName>
        <fullName evidence="5">Short-chain collagen C4-like</fullName>
    </recommendedName>
</protein>
<organism evidence="3 4">
    <name type="scientific">Holothuria leucospilota</name>
    <name type="common">Black long sea cucumber</name>
    <name type="synonym">Mertensiothuria leucospilota</name>
    <dbReference type="NCBI Taxonomy" id="206669"/>
    <lineage>
        <taxon>Eukaryota</taxon>
        <taxon>Metazoa</taxon>
        <taxon>Echinodermata</taxon>
        <taxon>Eleutherozoa</taxon>
        <taxon>Echinozoa</taxon>
        <taxon>Holothuroidea</taxon>
        <taxon>Aspidochirotacea</taxon>
        <taxon>Aspidochirotida</taxon>
        <taxon>Holothuriidae</taxon>
        <taxon>Holothuria</taxon>
    </lineage>
</organism>
<proteinExistence type="predicted"/>
<feature type="compositionally biased region" description="Polar residues" evidence="1">
    <location>
        <begin position="116"/>
        <end position="130"/>
    </location>
</feature>
<dbReference type="PANTHER" id="PTHR24024:SF18">
    <property type="entry name" value="SHORT-CHAIN COLLAGEN C4-LIKE"/>
    <property type="match status" value="1"/>
</dbReference>
<evidence type="ECO:0000256" key="2">
    <source>
        <dbReference type="SAM" id="SignalP"/>
    </source>
</evidence>
<dbReference type="Gene3D" id="1.20.5.320">
    <property type="entry name" value="6-Phosphogluconate Dehydrogenase, domain 3"/>
    <property type="match status" value="1"/>
</dbReference>
<dbReference type="InterPro" id="IPR051077">
    <property type="entry name" value="Ca-dependent_lectin"/>
</dbReference>
<feature type="signal peptide" evidence="2">
    <location>
        <begin position="1"/>
        <end position="20"/>
    </location>
</feature>
<dbReference type="Proteomes" id="UP001152320">
    <property type="component" value="Chromosome 3"/>
</dbReference>
<reference evidence="3" key="1">
    <citation type="submission" date="2021-10" db="EMBL/GenBank/DDBJ databases">
        <title>Tropical sea cucumber genome reveals ecological adaptation and Cuvierian tubules defense mechanism.</title>
        <authorList>
            <person name="Chen T."/>
        </authorList>
    </citation>
    <scope>NUCLEOTIDE SEQUENCE</scope>
    <source>
        <strain evidence="3">Nanhai2018</strain>
        <tissue evidence="3">Muscle</tissue>
    </source>
</reference>
<sequence>MRAKLLVVVFLMIFSNKLMAEDVAEIFKGQTDEKAKETAGHKGDYGYLSQDGTRTKRSAGQEDQAQIPGSFAPVQTSYFLGQCLMCPPGGPGPRGPPGQQGLPGRDGRDGRDQPLSVTSDPLWTANTAGQAPNDSLTGVTYVHWGKTTCPDQSQLVYAGLVGGKRYTEKGSGTNYLCLHSNPTFDRPQAGKNYGAYIYGTEFESGRYAGLPQLSQEADVGCSVCLASSKHDVIMIPGVNSCPQGQGWREEYHGYLTAMHSTYFATEYICMDHEAEAIPGSSHDNDPSLLYMVEGVCGSSGGGLPCPPYVDGYEITCVVCSL</sequence>
<dbReference type="OrthoDB" id="6086925at2759"/>
<evidence type="ECO:0000313" key="4">
    <source>
        <dbReference type="Proteomes" id="UP001152320"/>
    </source>
</evidence>